<organism evidence="2 3">
    <name type="scientific">Athelia psychrophila</name>
    <dbReference type="NCBI Taxonomy" id="1759441"/>
    <lineage>
        <taxon>Eukaryota</taxon>
        <taxon>Fungi</taxon>
        <taxon>Dikarya</taxon>
        <taxon>Basidiomycota</taxon>
        <taxon>Agaricomycotina</taxon>
        <taxon>Agaricomycetes</taxon>
        <taxon>Agaricomycetidae</taxon>
        <taxon>Atheliales</taxon>
        <taxon>Atheliaceae</taxon>
        <taxon>Athelia</taxon>
    </lineage>
</organism>
<dbReference type="InterPro" id="IPR052523">
    <property type="entry name" value="Trichothecene_AcTrans"/>
</dbReference>
<feature type="region of interest" description="Disordered" evidence="1">
    <location>
        <begin position="51"/>
        <end position="73"/>
    </location>
</feature>
<reference evidence="2 3" key="1">
    <citation type="journal article" date="2016" name="Mol. Biol. Evol.">
        <title>Comparative Genomics of Early-Diverging Mushroom-Forming Fungi Provides Insights into the Origins of Lignocellulose Decay Capabilities.</title>
        <authorList>
            <person name="Nagy L.G."/>
            <person name="Riley R."/>
            <person name="Tritt A."/>
            <person name="Adam C."/>
            <person name="Daum C."/>
            <person name="Floudas D."/>
            <person name="Sun H."/>
            <person name="Yadav J.S."/>
            <person name="Pangilinan J."/>
            <person name="Larsson K.H."/>
            <person name="Matsuura K."/>
            <person name="Barry K."/>
            <person name="Labutti K."/>
            <person name="Kuo R."/>
            <person name="Ohm R.A."/>
            <person name="Bhattacharya S.S."/>
            <person name="Shirouzu T."/>
            <person name="Yoshinaga Y."/>
            <person name="Martin F.M."/>
            <person name="Grigoriev I.V."/>
            <person name="Hibbett D.S."/>
        </authorList>
    </citation>
    <scope>NUCLEOTIDE SEQUENCE [LARGE SCALE GENOMIC DNA]</scope>
    <source>
        <strain evidence="2 3">CBS 109695</strain>
    </source>
</reference>
<evidence type="ECO:0000313" key="3">
    <source>
        <dbReference type="Proteomes" id="UP000076532"/>
    </source>
</evidence>
<dbReference type="AlphaFoldDB" id="A0A166H2A6"/>
<gene>
    <name evidence="2" type="ORF">FIBSPDRAFT_956387</name>
</gene>
<evidence type="ECO:0000313" key="2">
    <source>
        <dbReference type="EMBL" id="KZP18408.1"/>
    </source>
</evidence>
<dbReference type="OrthoDB" id="2744543at2759"/>
<proteinExistence type="predicted"/>
<dbReference type="PANTHER" id="PTHR42791">
    <property type="entry name" value="GNAT FAMILY ACETYLTRANSFERASE"/>
    <property type="match status" value="1"/>
</dbReference>
<dbReference type="EMBL" id="KV417573">
    <property type="protein sequence ID" value="KZP18408.1"/>
    <property type="molecule type" value="Genomic_DNA"/>
</dbReference>
<dbReference type="InterPro" id="IPR016181">
    <property type="entry name" value="Acyl_CoA_acyltransferase"/>
</dbReference>
<dbReference type="SUPFAM" id="SSF55729">
    <property type="entry name" value="Acyl-CoA N-acyltransferases (Nat)"/>
    <property type="match status" value="1"/>
</dbReference>
<dbReference type="Proteomes" id="UP000076532">
    <property type="component" value="Unassembled WGS sequence"/>
</dbReference>
<name>A0A166H2A6_9AGAM</name>
<evidence type="ECO:0008006" key="4">
    <source>
        <dbReference type="Google" id="ProtNLM"/>
    </source>
</evidence>
<dbReference type="PANTHER" id="PTHR42791:SF1">
    <property type="entry name" value="N-ACETYLTRANSFERASE DOMAIN-CONTAINING PROTEIN"/>
    <property type="match status" value="1"/>
</dbReference>
<dbReference type="Gene3D" id="3.40.630.30">
    <property type="match status" value="1"/>
</dbReference>
<protein>
    <recommendedName>
        <fullName evidence="4">N-acetyltransferase domain-containing protein</fullName>
    </recommendedName>
</protein>
<accession>A0A166H2A6</accession>
<keyword evidence="3" id="KW-1185">Reference proteome</keyword>
<dbReference type="STRING" id="436010.A0A166H2A6"/>
<sequence>MRRLLKRANVLSTFVVMIHNHEYVAQTVDTGSSVAFGKKKPVNELLKKLIPPSKRSAQKSQNPNSPPSFRPRWRTESTTCMMWYLNILFTAPECQGRGYAGAVLGSVTALADAQNRATWLASSNVLDREFYNSQGFNTAGTITIGRGDADWHKAPVVLDLSENPEPLAGAYVVCSEPEKALLLL</sequence>
<evidence type="ECO:0000256" key="1">
    <source>
        <dbReference type="SAM" id="MobiDB-lite"/>
    </source>
</evidence>